<dbReference type="InterPro" id="IPR036497">
    <property type="entry name" value="GLTP_sf"/>
</dbReference>
<dbReference type="GO" id="GO:1902388">
    <property type="term" value="F:ceramide 1-phosphate transfer activity"/>
    <property type="evidence" value="ECO:0007669"/>
    <property type="project" value="TreeGrafter"/>
</dbReference>
<evidence type="ECO:0000256" key="2">
    <source>
        <dbReference type="ARBA" id="ARBA00016588"/>
    </source>
</evidence>
<comment type="caution">
    <text evidence="6">The sequence shown here is derived from an EMBL/GenBank/DDBJ whole genome shotgun (WGS) entry which is preliminary data.</text>
</comment>
<dbReference type="GO" id="GO:0005794">
    <property type="term" value="C:Golgi apparatus"/>
    <property type="evidence" value="ECO:0007669"/>
    <property type="project" value="UniProtKB-SubCell"/>
</dbReference>
<evidence type="ECO:0000313" key="7">
    <source>
        <dbReference type="Proteomes" id="UP000549394"/>
    </source>
</evidence>
<dbReference type="SUPFAM" id="SSF50729">
    <property type="entry name" value="PH domain-like"/>
    <property type="match status" value="1"/>
</dbReference>
<evidence type="ECO:0000259" key="5">
    <source>
        <dbReference type="PROSITE" id="PS50003"/>
    </source>
</evidence>
<dbReference type="Gene3D" id="2.30.29.30">
    <property type="entry name" value="Pleckstrin-homology domain (PH domain)/Phosphotyrosine-binding domain (PTB)"/>
    <property type="match status" value="1"/>
</dbReference>
<dbReference type="Proteomes" id="UP000549394">
    <property type="component" value="Unassembled WGS sequence"/>
</dbReference>
<dbReference type="AlphaFoldDB" id="A0A7I8W5T9"/>
<dbReference type="OrthoDB" id="1854502at2759"/>
<proteinExistence type="predicted"/>
<dbReference type="InterPro" id="IPR014830">
    <property type="entry name" value="Glycolipid_transfer_prot_dom"/>
</dbReference>
<dbReference type="InterPro" id="IPR011993">
    <property type="entry name" value="PH-like_dom_sf"/>
</dbReference>
<gene>
    <name evidence="6" type="ORF">DGYR_LOCUS10012</name>
</gene>
<dbReference type="GO" id="GO:0005829">
    <property type="term" value="C:cytosol"/>
    <property type="evidence" value="ECO:0007669"/>
    <property type="project" value="TreeGrafter"/>
</dbReference>
<dbReference type="Gene3D" id="1.10.3520.10">
    <property type="entry name" value="Glycolipid transfer protein"/>
    <property type="match status" value="1"/>
</dbReference>
<name>A0A7I8W5T9_9ANNE</name>
<feature type="region of interest" description="Disordered" evidence="4">
    <location>
        <begin position="189"/>
        <end position="245"/>
    </location>
</feature>
<keyword evidence="7" id="KW-1185">Reference proteome</keyword>
<organism evidence="6 7">
    <name type="scientific">Dimorphilus gyrociliatus</name>
    <dbReference type="NCBI Taxonomy" id="2664684"/>
    <lineage>
        <taxon>Eukaryota</taxon>
        <taxon>Metazoa</taxon>
        <taxon>Spiralia</taxon>
        <taxon>Lophotrochozoa</taxon>
        <taxon>Annelida</taxon>
        <taxon>Polychaeta</taxon>
        <taxon>Polychaeta incertae sedis</taxon>
        <taxon>Dinophilidae</taxon>
        <taxon>Dimorphilus</taxon>
    </lineage>
</organism>
<dbReference type="InterPro" id="IPR001849">
    <property type="entry name" value="PH_domain"/>
</dbReference>
<dbReference type="Pfam" id="PF00169">
    <property type="entry name" value="PH"/>
    <property type="match status" value="1"/>
</dbReference>
<dbReference type="Pfam" id="PF08718">
    <property type="entry name" value="GLTP"/>
    <property type="match status" value="1"/>
</dbReference>
<protein>
    <recommendedName>
        <fullName evidence="2">Pleckstrin homology domain-containing family A member 8</fullName>
    </recommendedName>
</protein>
<dbReference type="SMART" id="SM00233">
    <property type="entry name" value="PH"/>
    <property type="match status" value="1"/>
</dbReference>
<dbReference type="GO" id="GO:1902387">
    <property type="term" value="F:ceramide 1-phosphate binding"/>
    <property type="evidence" value="ECO:0007669"/>
    <property type="project" value="TreeGrafter"/>
</dbReference>
<dbReference type="PANTHER" id="PTHR10219">
    <property type="entry name" value="GLYCOLIPID TRANSFER PROTEIN-RELATED"/>
    <property type="match status" value="1"/>
</dbReference>
<feature type="domain" description="PH" evidence="5">
    <location>
        <begin position="1"/>
        <end position="99"/>
    </location>
</feature>
<accession>A0A7I8W5T9</accession>
<dbReference type="SUPFAM" id="SSF110004">
    <property type="entry name" value="Glycolipid transfer protein, GLTP"/>
    <property type="match status" value="1"/>
</dbReference>
<evidence type="ECO:0000256" key="1">
    <source>
        <dbReference type="ARBA" id="ARBA00004198"/>
    </source>
</evidence>
<keyword evidence="3" id="KW-0813">Transport</keyword>
<feature type="compositionally biased region" description="Basic residues" evidence="4">
    <location>
        <begin position="190"/>
        <end position="202"/>
    </location>
</feature>
<comment type="subcellular location">
    <subcellularLocation>
        <location evidence="1">Golgi apparatus</location>
        <location evidence="1">trans-Golgi network membrane</location>
    </subcellularLocation>
</comment>
<dbReference type="GO" id="GO:0016020">
    <property type="term" value="C:membrane"/>
    <property type="evidence" value="ECO:0007669"/>
    <property type="project" value="TreeGrafter"/>
</dbReference>
<dbReference type="PANTHER" id="PTHR10219:SF25">
    <property type="entry name" value="PLECKSTRIN HOMOLOGY DOMAIN-CONTAINING FAMILY A MEMBER 8"/>
    <property type="match status" value="1"/>
</dbReference>
<evidence type="ECO:0000313" key="6">
    <source>
        <dbReference type="EMBL" id="CAD5122165.1"/>
    </source>
</evidence>
<sequence length="452" mass="50979">MFDKYGTDVCVLTILQNCFRWQPRWFVLKGGILSYYHSRDDINLGCRGALKVSACDVSPHSKDQLRLDITIPGEAYLYVRAADAKEKQKWLVALGSSKANADSQANVPNPIEEDEKIKGKKSELKFYCDLLIEQAYRIRDSSAPISNNHNTETNEDRENDLDEMARTLNVTCDNFVATLDEIMKLATTKRGGKKYSTPKKTRSPSGNEHLLKISPSTESSRGYDQPHSSTNDRPSDTESLSSDKGCSSGTFFSEVNKKLGKIIEGNLVITKHFLDICDETLNLYDKLNPSTFTPIKMEVSGNIEKIREKYSTDPLNFESIQSMIEKEIAAKQAKLQNSATEAIIFVTRSLHFLQLFTNEITVNDSHFSAQRAYVLALKPYHGLVARQVYSVAINSVVNKREFNNSIIYGDESKVGDLLNDTLKYFSTNVAVIVKNLYSFFEEKKLYETVGIQ</sequence>
<dbReference type="PROSITE" id="PS50003">
    <property type="entry name" value="PH_DOMAIN"/>
    <property type="match status" value="1"/>
</dbReference>
<reference evidence="6 7" key="1">
    <citation type="submission" date="2020-08" db="EMBL/GenBank/DDBJ databases">
        <authorList>
            <person name="Hejnol A."/>
        </authorList>
    </citation>
    <scope>NUCLEOTIDE SEQUENCE [LARGE SCALE GENOMIC DNA]</scope>
</reference>
<evidence type="ECO:0000256" key="4">
    <source>
        <dbReference type="SAM" id="MobiDB-lite"/>
    </source>
</evidence>
<dbReference type="EMBL" id="CAJFCJ010000016">
    <property type="protein sequence ID" value="CAD5122165.1"/>
    <property type="molecule type" value="Genomic_DNA"/>
</dbReference>
<feature type="compositionally biased region" description="Polar residues" evidence="4">
    <location>
        <begin position="214"/>
        <end position="245"/>
    </location>
</feature>
<evidence type="ECO:0000256" key="3">
    <source>
        <dbReference type="ARBA" id="ARBA00022448"/>
    </source>
</evidence>